<evidence type="ECO:0000256" key="3">
    <source>
        <dbReference type="ARBA" id="ARBA00022842"/>
    </source>
</evidence>
<evidence type="ECO:0000256" key="1">
    <source>
        <dbReference type="ARBA" id="ARBA00001946"/>
    </source>
</evidence>
<dbReference type="InterPro" id="IPR000086">
    <property type="entry name" value="NUDIX_hydrolase_dom"/>
</dbReference>
<protein>
    <submittedName>
        <fullName evidence="5">NUDIX domain-containing protein</fullName>
    </submittedName>
</protein>
<dbReference type="InterPro" id="IPR015797">
    <property type="entry name" value="NUDIX_hydrolase-like_dom_sf"/>
</dbReference>
<organism evidence="5 6">
    <name type="scientific">Alsobacter ponti</name>
    <dbReference type="NCBI Taxonomy" id="2962936"/>
    <lineage>
        <taxon>Bacteria</taxon>
        <taxon>Pseudomonadati</taxon>
        <taxon>Pseudomonadota</taxon>
        <taxon>Alphaproteobacteria</taxon>
        <taxon>Hyphomicrobiales</taxon>
        <taxon>Alsobacteraceae</taxon>
        <taxon>Alsobacter</taxon>
    </lineage>
</organism>
<keyword evidence="3" id="KW-0460">Magnesium</keyword>
<dbReference type="PANTHER" id="PTHR43046:SF12">
    <property type="entry name" value="GDP-MANNOSE MANNOSYL HYDROLASE"/>
    <property type="match status" value="1"/>
</dbReference>
<dbReference type="PANTHER" id="PTHR43046">
    <property type="entry name" value="GDP-MANNOSE MANNOSYL HYDROLASE"/>
    <property type="match status" value="1"/>
</dbReference>
<dbReference type="PROSITE" id="PS51462">
    <property type="entry name" value="NUDIX"/>
    <property type="match status" value="1"/>
</dbReference>
<gene>
    <name evidence="5" type="ORF">NK718_00555</name>
</gene>
<dbReference type="Gene3D" id="3.90.79.10">
    <property type="entry name" value="Nucleoside Triphosphate Pyrophosphohydrolase"/>
    <property type="match status" value="1"/>
</dbReference>
<dbReference type="Pfam" id="PF00293">
    <property type="entry name" value="NUDIX"/>
    <property type="match status" value="1"/>
</dbReference>
<evidence type="ECO:0000313" key="6">
    <source>
        <dbReference type="Proteomes" id="UP001205890"/>
    </source>
</evidence>
<dbReference type="RefSeq" id="WP_254737476.1">
    <property type="nucleotide sequence ID" value="NZ_JANCLU010000001.1"/>
</dbReference>
<feature type="domain" description="Nudix hydrolase" evidence="4">
    <location>
        <begin position="22"/>
        <end position="147"/>
    </location>
</feature>
<sequence length="155" mass="17637">MPPLVHRAMQRGMHAYWRFARPMTLGVRAALIDEERGVFLIRHAYTPGWHMPGGGVEAGESALEALARECAEEGHIALDETPVLHGLFQNRHVSRRDHVAVYVVRRFRQLAERRPDREILEARFFALDALPADVTRGTQARLREILDGAAPAERW</sequence>
<dbReference type="Proteomes" id="UP001205890">
    <property type="component" value="Unassembled WGS sequence"/>
</dbReference>
<proteinExistence type="predicted"/>
<dbReference type="SUPFAM" id="SSF55811">
    <property type="entry name" value="Nudix"/>
    <property type="match status" value="1"/>
</dbReference>
<comment type="cofactor">
    <cofactor evidence="1">
        <name>Mg(2+)</name>
        <dbReference type="ChEBI" id="CHEBI:18420"/>
    </cofactor>
</comment>
<comment type="caution">
    <text evidence="5">The sequence shown here is derived from an EMBL/GenBank/DDBJ whole genome shotgun (WGS) entry which is preliminary data.</text>
</comment>
<evidence type="ECO:0000313" key="5">
    <source>
        <dbReference type="EMBL" id="MCP8936994.1"/>
    </source>
</evidence>
<evidence type="ECO:0000256" key="2">
    <source>
        <dbReference type="ARBA" id="ARBA00022801"/>
    </source>
</evidence>
<accession>A0ABT1L6H7</accession>
<name>A0ABT1L6H7_9HYPH</name>
<keyword evidence="2" id="KW-0378">Hydrolase</keyword>
<dbReference type="EMBL" id="JANCLU010000001">
    <property type="protein sequence ID" value="MCP8936994.1"/>
    <property type="molecule type" value="Genomic_DNA"/>
</dbReference>
<reference evidence="5 6" key="1">
    <citation type="submission" date="2022-07" db="EMBL/GenBank/DDBJ databases">
        <authorList>
            <person name="Li W.-J."/>
            <person name="Deng Q.-Q."/>
        </authorList>
    </citation>
    <scope>NUCLEOTIDE SEQUENCE [LARGE SCALE GENOMIC DNA]</scope>
    <source>
        <strain evidence="5 6">SYSU M60028</strain>
    </source>
</reference>
<keyword evidence="6" id="KW-1185">Reference proteome</keyword>
<evidence type="ECO:0000259" key="4">
    <source>
        <dbReference type="PROSITE" id="PS51462"/>
    </source>
</evidence>